<sequence>MKLGKPGKRFLDKLKDLLDTRIMEGLKERYVKGQMARKQGEKELQGMIKDSGILCYYGSCRGNHASKWKDGYWFFEVVSPTIFELDADSANKRPPMYTYLENGNFLRDIMNACSSLLLDTLDEVVQMVLGDFTMQKSNICFNCRDFKCTNLLS</sequence>
<dbReference type="GO" id="GO:0005634">
    <property type="term" value="C:nucleus"/>
    <property type="evidence" value="ECO:0007669"/>
    <property type="project" value="UniProtKB-SubCell"/>
</dbReference>
<evidence type="ECO:0000259" key="3">
    <source>
        <dbReference type="Pfam" id="PF16135"/>
    </source>
</evidence>
<dbReference type="InterPro" id="IPR032308">
    <property type="entry name" value="TDBD"/>
</dbReference>
<dbReference type="Proteomes" id="UP000265566">
    <property type="component" value="Chromosome 2"/>
</dbReference>
<gene>
    <name evidence="4" type="ORF">MtrunA17_Chr2g0314231</name>
</gene>
<comment type="caution">
    <text evidence="4">The sequence shown here is derived from an EMBL/GenBank/DDBJ whole genome shotgun (WGS) entry which is preliminary data.</text>
</comment>
<dbReference type="Gramene" id="rna10917">
    <property type="protein sequence ID" value="RHN74797.1"/>
    <property type="gene ID" value="gene10917"/>
</dbReference>
<organism evidence="4 5">
    <name type="scientific">Medicago truncatula</name>
    <name type="common">Barrel medic</name>
    <name type="synonym">Medicago tribuloides</name>
    <dbReference type="NCBI Taxonomy" id="3880"/>
    <lineage>
        <taxon>Eukaryota</taxon>
        <taxon>Viridiplantae</taxon>
        <taxon>Streptophyta</taxon>
        <taxon>Embryophyta</taxon>
        <taxon>Tracheophyta</taxon>
        <taxon>Spermatophyta</taxon>
        <taxon>Magnoliopsida</taxon>
        <taxon>eudicotyledons</taxon>
        <taxon>Gunneridae</taxon>
        <taxon>Pentapetalae</taxon>
        <taxon>rosids</taxon>
        <taxon>fabids</taxon>
        <taxon>Fabales</taxon>
        <taxon>Fabaceae</taxon>
        <taxon>Papilionoideae</taxon>
        <taxon>50 kb inversion clade</taxon>
        <taxon>NPAAA clade</taxon>
        <taxon>Hologalegina</taxon>
        <taxon>IRL clade</taxon>
        <taxon>Trifolieae</taxon>
        <taxon>Medicago</taxon>
    </lineage>
</organism>
<proteinExistence type="predicted"/>
<evidence type="ECO:0000256" key="2">
    <source>
        <dbReference type="ARBA" id="ARBA00023242"/>
    </source>
</evidence>
<evidence type="ECO:0000256" key="1">
    <source>
        <dbReference type="ARBA" id="ARBA00004123"/>
    </source>
</evidence>
<dbReference type="PANTHER" id="PTHR47025">
    <property type="entry name" value="AUTOIMMUNE REGULATOR"/>
    <property type="match status" value="1"/>
</dbReference>
<reference evidence="5" key="1">
    <citation type="journal article" date="2018" name="Nat. Plants">
        <title>Whole-genome landscape of Medicago truncatula symbiotic genes.</title>
        <authorList>
            <person name="Pecrix Y."/>
            <person name="Staton S.E."/>
            <person name="Sallet E."/>
            <person name="Lelandais-Briere C."/>
            <person name="Moreau S."/>
            <person name="Carrere S."/>
            <person name="Blein T."/>
            <person name="Jardinaud M.F."/>
            <person name="Latrasse D."/>
            <person name="Zouine M."/>
            <person name="Zahm M."/>
            <person name="Kreplak J."/>
            <person name="Mayjonade B."/>
            <person name="Satge C."/>
            <person name="Perez M."/>
            <person name="Cauet S."/>
            <person name="Marande W."/>
            <person name="Chantry-Darmon C."/>
            <person name="Lopez-Roques C."/>
            <person name="Bouchez O."/>
            <person name="Berard A."/>
            <person name="Debelle F."/>
            <person name="Munos S."/>
            <person name="Bendahmane A."/>
            <person name="Berges H."/>
            <person name="Niebel A."/>
            <person name="Buitink J."/>
            <person name="Frugier F."/>
            <person name="Benhamed M."/>
            <person name="Crespi M."/>
            <person name="Gouzy J."/>
            <person name="Gamas P."/>
        </authorList>
    </citation>
    <scope>NUCLEOTIDE SEQUENCE [LARGE SCALE GENOMIC DNA]</scope>
    <source>
        <strain evidence="5">cv. Jemalong A17</strain>
    </source>
</reference>
<feature type="domain" description="Tify" evidence="3">
    <location>
        <begin position="46"/>
        <end position="113"/>
    </location>
</feature>
<dbReference type="Pfam" id="PF16135">
    <property type="entry name" value="TDBD"/>
    <property type="match status" value="1"/>
</dbReference>
<keyword evidence="2" id="KW-0539">Nucleus</keyword>
<dbReference type="EMBL" id="PSQE01000002">
    <property type="protein sequence ID" value="RHN74797.1"/>
    <property type="molecule type" value="Genomic_DNA"/>
</dbReference>
<name>A0A396JI97_MEDTR</name>
<dbReference type="PANTHER" id="PTHR47025:SF2">
    <property type="entry name" value="AUTOIMMUNE REGULATOR"/>
    <property type="match status" value="1"/>
</dbReference>
<evidence type="ECO:0000313" key="4">
    <source>
        <dbReference type="EMBL" id="RHN74797.1"/>
    </source>
</evidence>
<accession>A0A396JI97</accession>
<comment type="subcellular location">
    <subcellularLocation>
        <location evidence="1">Nucleus</location>
    </subcellularLocation>
</comment>
<dbReference type="AlphaFoldDB" id="A0A396JI97"/>
<evidence type="ECO:0000313" key="5">
    <source>
        <dbReference type="Proteomes" id="UP000265566"/>
    </source>
</evidence>
<protein>
    <recommendedName>
        <fullName evidence="3">Tify domain-containing protein</fullName>
    </recommendedName>
</protein>